<accession>A0A1F8BEK7</accession>
<comment type="caution">
    <text evidence="1">The sequence shown here is derived from an EMBL/GenBank/DDBJ whole genome shotgun (WGS) entry which is preliminary data.</text>
</comment>
<reference evidence="1 2" key="1">
    <citation type="journal article" date="2016" name="Nat. Commun.">
        <title>Thousands of microbial genomes shed light on interconnected biogeochemical processes in an aquifer system.</title>
        <authorList>
            <person name="Anantharaman K."/>
            <person name="Brown C.T."/>
            <person name="Hug L.A."/>
            <person name="Sharon I."/>
            <person name="Castelle C.J."/>
            <person name="Probst A.J."/>
            <person name="Thomas B.C."/>
            <person name="Singh A."/>
            <person name="Wilkins M.J."/>
            <person name="Karaoz U."/>
            <person name="Brodie E.L."/>
            <person name="Williams K.H."/>
            <person name="Hubbard S.S."/>
            <person name="Banfield J.F."/>
        </authorList>
    </citation>
    <scope>NUCLEOTIDE SEQUENCE [LARGE SCALE GENOMIC DNA]</scope>
</reference>
<proteinExistence type="predicted"/>
<dbReference type="EMBL" id="MGHF01000025">
    <property type="protein sequence ID" value="OGM62472.1"/>
    <property type="molecule type" value="Genomic_DNA"/>
</dbReference>
<name>A0A1F8BEK7_9BACT</name>
<evidence type="ECO:0000313" key="2">
    <source>
        <dbReference type="Proteomes" id="UP000177082"/>
    </source>
</evidence>
<evidence type="ECO:0000313" key="1">
    <source>
        <dbReference type="EMBL" id="OGM62472.1"/>
    </source>
</evidence>
<gene>
    <name evidence="1" type="ORF">A2961_02465</name>
</gene>
<protein>
    <submittedName>
        <fullName evidence="1">Uncharacterized protein</fullName>
    </submittedName>
</protein>
<organism evidence="1 2">
    <name type="scientific">Candidatus Woesebacteria bacterium RIFCSPLOWO2_01_FULL_39_21</name>
    <dbReference type="NCBI Taxonomy" id="1802519"/>
    <lineage>
        <taxon>Bacteria</taxon>
        <taxon>Candidatus Woeseibacteriota</taxon>
    </lineage>
</organism>
<dbReference type="Proteomes" id="UP000177082">
    <property type="component" value="Unassembled WGS sequence"/>
</dbReference>
<sequence>MTVEIPDRAMVEVLTGTRDRGKQRRILPPNTSFYNAKVEAAVARGFYEFADHVDSLTGSEPGSALNQLVESLAGINSVHSVQLPVDIDSLRTLSQTVSRAYDFAEGTELARRIEMGADIFAFTLAGNCAKRITEGDPFDKTLASIQKVMRGLEHLSLIDSDILRQLLTKTQLGSNISMAGLGKLSDLAAVRFLDIALEHPTLSSDQIIDGLVVPAQTILTRTGKFIELAELARRTELVEDEPTNNRRAKNLLPLLAQVADEHLISFGENPQTSSDAAFVLIEAMFAHSIHWTGTRQNVIDLCQYLFLNNHQDTANEVLLQARRAGLFHPPPEELDQIYVDAGVPRELILEHNKAVSQEVELGYYTGDPYGVISEYAQHVGLFLGKQCYSQNGHRAGVAAAMMAINLGKDPSHRVPILVSLNLKDADGNNIRPEFVTRKRLVRRGFQGLYNRGARLTSIDTVDNIGDLIPSERVREYKKRSPRDVTIIRVCGYDRWSLTTPDPDVVDCVFIGLRETNLRDLIRHPDKVDIIQTALAGQRIKLVVLQGTSPISSTTCQKLAASYIGTNRIEPLNRLRSFVHPDNVSLMIAAAKVMEEEN</sequence>
<dbReference type="AlphaFoldDB" id="A0A1F8BEK7"/>